<protein>
    <submittedName>
        <fullName evidence="2">Putative short-chain dehydrogenase/reductase</fullName>
    </submittedName>
</protein>
<dbReference type="AlphaFoldDB" id="A0A250KVA0"/>
<dbReference type="KEGG" id="mmai:sS8_3507"/>
<proteinExistence type="inferred from homology"/>
<dbReference type="OrthoDB" id="9804774at2"/>
<sequence>MELLEGKKALVCGSSQGIGRAIAMHFADQGAEVILLARNEPALKLVCGELGTAHGRKHSYLVADFGHPDRLRQLLEERLPEILPIHILVNNTGGPPGGLLYEAGIEDFTEAFNRHLVCSHILVQALLPGMRRESFGRIINIVSTSVKQPIPGLGVSNTVRGAMANWAKTLAGELAPFGITVNNILPGATETARLRAIMEAKARSSNKSIDGVVEQTKRSIPLGRFGKPEEIAYAAGFLASDLASYITGINLPVDGGRTMSL</sequence>
<dbReference type="Pfam" id="PF13561">
    <property type="entry name" value="adh_short_C2"/>
    <property type="match status" value="1"/>
</dbReference>
<gene>
    <name evidence="2" type="ORF">sS8_3507</name>
</gene>
<accession>A0A250KVA0</accession>
<dbReference type="SUPFAM" id="SSF51735">
    <property type="entry name" value="NAD(P)-binding Rossmann-fold domains"/>
    <property type="match status" value="1"/>
</dbReference>
<comment type="similarity">
    <text evidence="1">Belongs to the short-chain dehydrogenases/reductases (SDR) family.</text>
</comment>
<dbReference type="PRINTS" id="PR00081">
    <property type="entry name" value="GDHRDH"/>
</dbReference>
<dbReference type="InterPro" id="IPR050259">
    <property type="entry name" value="SDR"/>
</dbReference>
<keyword evidence="3" id="KW-1185">Reference proteome</keyword>
<dbReference type="FunFam" id="3.40.50.720:FF:000084">
    <property type="entry name" value="Short-chain dehydrogenase reductase"/>
    <property type="match status" value="1"/>
</dbReference>
<dbReference type="PANTHER" id="PTHR42879:SF6">
    <property type="entry name" value="NADPH-DEPENDENT REDUCTASE BACG"/>
    <property type="match status" value="1"/>
</dbReference>
<dbReference type="InterPro" id="IPR036291">
    <property type="entry name" value="NAD(P)-bd_dom_sf"/>
</dbReference>
<name>A0A250KVA0_9GAMM</name>
<reference evidence="2 3" key="1">
    <citation type="submission" date="2016-12" db="EMBL/GenBank/DDBJ databases">
        <title>Genome sequencing of Methylocaldum marinum.</title>
        <authorList>
            <person name="Takeuchi M."/>
            <person name="Kamagata Y."/>
            <person name="Hiraoka S."/>
            <person name="Oshima K."/>
            <person name="Hattori M."/>
            <person name="Iwasaki W."/>
        </authorList>
    </citation>
    <scope>NUCLEOTIDE SEQUENCE [LARGE SCALE GENOMIC DNA]</scope>
    <source>
        <strain evidence="2 3">S8</strain>
    </source>
</reference>
<evidence type="ECO:0000313" key="3">
    <source>
        <dbReference type="Proteomes" id="UP000266313"/>
    </source>
</evidence>
<dbReference type="CDD" id="cd05344">
    <property type="entry name" value="BKR_like_SDR_like"/>
    <property type="match status" value="1"/>
</dbReference>
<evidence type="ECO:0000313" key="2">
    <source>
        <dbReference type="EMBL" id="BBA35444.1"/>
    </source>
</evidence>
<dbReference type="Proteomes" id="UP000266313">
    <property type="component" value="Chromosome"/>
</dbReference>
<evidence type="ECO:0000256" key="1">
    <source>
        <dbReference type="ARBA" id="ARBA00006484"/>
    </source>
</evidence>
<dbReference type="PANTHER" id="PTHR42879">
    <property type="entry name" value="3-OXOACYL-(ACYL-CARRIER-PROTEIN) REDUCTASE"/>
    <property type="match status" value="1"/>
</dbReference>
<organism evidence="2 3">
    <name type="scientific">Methylocaldum marinum</name>
    <dbReference type="NCBI Taxonomy" id="1432792"/>
    <lineage>
        <taxon>Bacteria</taxon>
        <taxon>Pseudomonadati</taxon>
        <taxon>Pseudomonadota</taxon>
        <taxon>Gammaproteobacteria</taxon>
        <taxon>Methylococcales</taxon>
        <taxon>Methylococcaceae</taxon>
        <taxon>Methylocaldum</taxon>
    </lineage>
</organism>
<dbReference type="EMBL" id="AP017928">
    <property type="protein sequence ID" value="BBA35444.1"/>
    <property type="molecule type" value="Genomic_DNA"/>
</dbReference>
<dbReference type="InterPro" id="IPR002347">
    <property type="entry name" value="SDR_fam"/>
</dbReference>
<dbReference type="Gene3D" id="3.40.50.720">
    <property type="entry name" value="NAD(P)-binding Rossmann-like Domain"/>
    <property type="match status" value="1"/>
</dbReference>